<accession>A0A845UVD6</accession>
<dbReference type="InterPro" id="IPR050706">
    <property type="entry name" value="Cyclic-di-GMP_PDE-like"/>
</dbReference>
<dbReference type="AlphaFoldDB" id="A0A845UVD6"/>
<dbReference type="PROSITE" id="PS50883">
    <property type="entry name" value="EAL"/>
    <property type="match status" value="1"/>
</dbReference>
<dbReference type="InterPro" id="IPR001633">
    <property type="entry name" value="EAL_dom"/>
</dbReference>
<dbReference type="CDD" id="cd01948">
    <property type="entry name" value="EAL"/>
    <property type="match status" value="1"/>
</dbReference>
<keyword evidence="3" id="KW-1185">Reference proteome</keyword>
<organism evidence="2 3">
    <name type="scientific">Wenzhouxiangella limi</name>
    <dbReference type="NCBI Taxonomy" id="2707351"/>
    <lineage>
        <taxon>Bacteria</taxon>
        <taxon>Pseudomonadati</taxon>
        <taxon>Pseudomonadota</taxon>
        <taxon>Gammaproteobacteria</taxon>
        <taxon>Chromatiales</taxon>
        <taxon>Wenzhouxiangellaceae</taxon>
        <taxon>Wenzhouxiangella</taxon>
    </lineage>
</organism>
<dbReference type="PANTHER" id="PTHR33121:SF15">
    <property type="entry name" value="BLUE LIGHT- AND TEMPERATURE-REGULATED ANTIREPRESSOR BLUF"/>
    <property type="match status" value="1"/>
</dbReference>
<protein>
    <submittedName>
        <fullName evidence="2">EAL domain-containing protein</fullName>
    </submittedName>
</protein>
<dbReference type="Pfam" id="PF00563">
    <property type="entry name" value="EAL"/>
    <property type="match status" value="1"/>
</dbReference>
<gene>
    <name evidence="2" type="ORF">G3I74_06880</name>
</gene>
<feature type="domain" description="EAL" evidence="1">
    <location>
        <begin position="12"/>
        <end position="253"/>
    </location>
</feature>
<dbReference type="RefSeq" id="WP_164210831.1">
    <property type="nucleotide sequence ID" value="NZ_JAAGSC010000039.1"/>
</dbReference>
<dbReference type="Gene3D" id="3.20.20.450">
    <property type="entry name" value="EAL domain"/>
    <property type="match status" value="1"/>
</dbReference>
<dbReference type="SUPFAM" id="SSF141868">
    <property type="entry name" value="EAL domain-like"/>
    <property type="match status" value="1"/>
</dbReference>
<dbReference type="SMART" id="SM00052">
    <property type="entry name" value="EAL"/>
    <property type="match status" value="1"/>
</dbReference>
<dbReference type="EMBL" id="JAAGSC010000039">
    <property type="protein sequence ID" value="NDY95447.1"/>
    <property type="molecule type" value="Genomic_DNA"/>
</dbReference>
<dbReference type="GO" id="GO:0071111">
    <property type="term" value="F:cyclic-guanylate-specific phosphodiesterase activity"/>
    <property type="evidence" value="ECO:0007669"/>
    <property type="project" value="InterPro"/>
</dbReference>
<dbReference type="InterPro" id="IPR035919">
    <property type="entry name" value="EAL_sf"/>
</dbReference>
<proteinExistence type="predicted"/>
<name>A0A845UVD6_9GAMM</name>
<evidence type="ECO:0000313" key="3">
    <source>
        <dbReference type="Proteomes" id="UP000484885"/>
    </source>
</evidence>
<dbReference type="PANTHER" id="PTHR33121">
    <property type="entry name" value="CYCLIC DI-GMP PHOSPHODIESTERASE PDEF"/>
    <property type="match status" value="1"/>
</dbReference>
<dbReference type="Proteomes" id="UP000484885">
    <property type="component" value="Unassembled WGS sequence"/>
</dbReference>
<evidence type="ECO:0000259" key="1">
    <source>
        <dbReference type="PROSITE" id="PS50883"/>
    </source>
</evidence>
<sequence length="253" mass="28031">MNQHVENPAACGGDLHDHIRQYQELVGSDIQFAFQTIIDARELEVIAFEALVRGLHGEAAATVISRVAQKDRFAFDQACRIRALEAAGRDEIDLDLHLNCAEIRSANIAQVCEVTHHMARRYRIDSDRIVLEIGGLERLGTRSQMADIGRILKRAGLRTLADNVGRHHADLCALAAFAPDQIKLDRALTGAVEQSAQRQAIVRGCQSLCRDLGIRLIAGGIETAAEFAWLQEAGVEYFQGFFFTQPDLDDGRR</sequence>
<comment type="caution">
    <text evidence="2">The sequence shown here is derived from an EMBL/GenBank/DDBJ whole genome shotgun (WGS) entry which is preliminary data.</text>
</comment>
<evidence type="ECO:0000313" key="2">
    <source>
        <dbReference type="EMBL" id="NDY95447.1"/>
    </source>
</evidence>
<reference evidence="2 3" key="1">
    <citation type="submission" date="2020-02" db="EMBL/GenBank/DDBJ databases">
        <authorList>
            <person name="Zhang X.-Y."/>
        </authorList>
    </citation>
    <scope>NUCLEOTIDE SEQUENCE [LARGE SCALE GENOMIC DNA]</scope>
    <source>
        <strain evidence="2 3">C33</strain>
    </source>
</reference>